<evidence type="ECO:0000256" key="3">
    <source>
        <dbReference type="ARBA" id="ARBA00022989"/>
    </source>
</evidence>
<evidence type="ECO:0000256" key="1">
    <source>
        <dbReference type="ARBA" id="ARBA00004141"/>
    </source>
</evidence>
<feature type="transmembrane region" description="Helical" evidence="8">
    <location>
        <begin position="107"/>
        <end position="127"/>
    </location>
</feature>
<feature type="transmembrane region" description="Helical" evidence="8">
    <location>
        <begin position="283"/>
        <end position="309"/>
    </location>
</feature>
<feature type="domain" description="G-protein coupled receptors family 1 profile" evidence="9">
    <location>
        <begin position="48"/>
        <end position="306"/>
    </location>
</feature>
<sequence length="325" mass="37587">MSTLESTSVHFKRNDTLLMLAHYKREMLEARIPSMTIALIQSLVGVSGNAFVIHFYKRFSHRRSGLFYFIPWLAFFDITAIISIGTFSVLQDIFTMSFPSLYLCQSLWFGVVFCSSTGAFCLLLIAVQRYCFVFQKPVLNGKWHRSLVIISVLFSGLIAIPVFFMVELRDISVARVNKKVCGDTLNEQKLLYKYSYFHCLLLLTFINIVFITALYIRIGFKTFQMQKRQSSLSKYKRSGVKFSLMCVVVFGVYFVAYMPTYVINLLPDDTKTKLFNTPGDNSLKVVAILVAHRMLIFSHVLNPFIFFLFHARFRKGIRKCFKCMD</sequence>
<accession>A0A8W8JCA5</accession>
<dbReference type="PANTHER" id="PTHR45695:SF9">
    <property type="entry name" value="LEUCOKININ RECEPTOR"/>
    <property type="match status" value="1"/>
</dbReference>
<feature type="transmembrane region" description="Helical" evidence="8">
    <location>
        <begin position="147"/>
        <end position="166"/>
    </location>
</feature>
<dbReference type="InterPro" id="IPR017452">
    <property type="entry name" value="GPCR_Rhodpsn_7TM"/>
</dbReference>
<evidence type="ECO:0000256" key="7">
    <source>
        <dbReference type="ARBA" id="ARBA00023224"/>
    </source>
</evidence>
<dbReference type="Gene3D" id="1.20.1070.10">
    <property type="entry name" value="Rhodopsin 7-helix transmembrane proteins"/>
    <property type="match status" value="1"/>
</dbReference>
<evidence type="ECO:0000313" key="10">
    <source>
        <dbReference type="EnsemblMetazoa" id="G18463.1:cds"/>
    </source>
</evidence>
<dbReference type="Pfam" id="PF00001">
    <property type="entry name" value="7tm_1"/>
    <property type="match status" value="1"/>
</dbReference>
<feature type="transmembrane region" description="Helical" evidence="8">
    <location>
        <begin position="32"/>
        <end position="53"/>
    </location>
</feature>
<keyword evidence="6" id="KW-0675">Receptor</keyword>
<dbReference type="AlphaFoldDB" id="A0A8W8JCA5"/>
<evidence type="ECO:0000256" key="2">
    <source>
        <dbReference type="ARBA" id="ARBA00022692"/>
    </source>
</evidence>
<dbReference type="PRINTS" id="PR00237">
    <property type="entry name" value="GPCRRHODOPSN"/>
</dbReference>
<evidence type="ECO:0000256" key="6">
    <source>
        <dbReference type="ARBA" id="ARBA00023170"/>
    </source>
</evidence>
<keyword evidence="4" id="KW-0297">G-protein coupled receptor</keyword>
<evidence type="ECO:0000259" key="9">
    <source>
        <dbReference type="PROSITE" id="PS50262"/>
    </source>
</evidence>
<keyword evidence="2 8" id="KW-0812">Transmembrane</keyword>
<organism evidence="10 11">
    <name type="scientific">Magallana gigas</name>
    <name type="common">Pacific oyster</name>
    <name type="synonym">Crassostrea gigas</name>
    <dbReference type="NCBI Taxonomy" id="29159"/>
    <lineage>
        <taxon>Eukaryota</taxon>
        <taxon>Metazoa</taxon>
        <taxon>Spiralia</taxon>
        <taxon>Lophotrochozoa</taxon>
        <taxon>Mollusca</taxon>
        <taxon>Bivalvia</taxon>
        <taxon>Autobranchia</taxon>
        <taxon>Pteriomorphia</taxon>
        <taxon>Ostreida</taxon>
        <taxon>Ostreoidea</taxon>
        <taxon>Ostreidae</taxon>
        <taxon>Magallana</taxon>
    </lineage>
</organism>
<dbReference type="Proteomes" id="UP000005408">
    <property type="component" value="Unassembled WGS sequence"/>
</dbReference>
<dbReference type="GO" id="GO:0005886">
    <property type="term" value="C:plasma membrane"/>
    <property type="evidence" value="ECO:0007669"/>
    <property type="project" value="TreeGrafter"/>
</dbReference>
<dbReference type="EnsemblMetazoa" id="G18463.1">
    <property type="protein sequence ID" value="G18463.1:cds"/>
    <property type="gene ID" value="G18463"/>
</dbReference>
<keyword evidence="11" id="KW-1185">Reference proteome</keyword>
<dbReference type="PANTHER" id="PTHR45695">
    <property type="entry name" value="LEUCOKININ RECEPTOR-RELATED"/>
    <property type="match status" value="1"/>
</dbReference>
<evidence type="ECO:0000256" key="8">
    <source>
        <dbReference type="SAM" id="Phobius"/>
    </source>
</evidence>
<evidence type="ECO:0000256" key="5">
    <source>
        <dbReference type="ARBA" id="ARBA00023136"/>
    </source>
</evidence>
<keyword evidence="5 8" id="KW-0472">Membrane</keyword>
<dbReference type="PROSITE" id="PS50262">
    <property type="entry name" value="G_PROTEIN_RECEP_F1_2"/>
    <property type="match status" value="1"/>
</dbReference>
<reference evidence="10" key="1">
    <citation type="submission" date="2022-08" db="UniProtKB">
        <authorList>
            <consortium name="EnsemblMetazoa"/>
        </authorList>
    </citation>
    <scope>IDENTIFICATION</scope>
    <source>
        <strain evidence="10">05x7-T-G4-1.051#20</strain>
    </source>
</reference>
<evidence type="ECO:0000313" key="11">
    <source>
        <dbReference type="Proteomes" id="UP000005408"/>
    </source>
</evidence>
<dbReference type="GO" id="GO:0004930">
    <property type="term" value="F:G protein-coupled receptor activity"/>
    <property type="evidence" value="ECO:0007669"/>
    <property type="project" value="UniProtKB-KW"/>
</dbReference>
<feature type="transmembrane region" description="Helical" evidence="8">
    <location>
        <begin position="65"/>
        <end position="87"/>
    </location>
</feature>
<dbReference type="CDD" id="cd00637">
    <property type="entry name" value="7tm_classA_rhodopsin-like"/>
    <property type="match status" value="1"/>
</dbReference>
<keyword evidence="3 8" id="KW-1133">Transmembrane helix</keyword>
<dbReference type="SUPFAM" id="SSF81321">
    <property type="entry name" value="Family A G protein-coupled receptor-like"/>
    <property type="match status" value="1"/>
</dbReference>
<feature type="transmembrane region" description="Helical" evidence="8">
    <location>
        <begin position="239"/>
        <end position="263"/>
    </location>
</feature>
<proteinExistence type="predicted"/>
<comment type="subcellular location">
    <subcellularLocation>
        <location evidence="1">Membrane</location>
        <topology evidence="1">Multi-pass membrane protein</topology>
    </subcellularLocation>
</comment>
<feature type="transmembrane region" description="Helical" evidence="8">
    <location>
        <begin position="195"/>
        <end position="218"/>
    </location>
</feature>
<keyword evidence="7" id="KW-0807">Transducer</keyword>
<dbReference type="InterPro" id="IPR000276">
    <property type="entry name" value="GPCR_Rhodpsn"/>
</dbReference>
<name>A0A8W8JCA5_MAGGI</name>
<evidence type="ECO:0000256" key="4">
    <source>
        <dbReference type="ARBA" id="ARBA00023040"/>
    </source>
</evidence>
<protein>
    <recommendedName>
        <fullName evidence="9">G-protein coupled receptors family 1 profile domain-containing protein</fullName>
    </recommendedName>
</protein>